<evidence type="ECO:0000256" key="9">
    <source>
        <dbReference type="ARBA" id="ARBA00022960"/>
    </source>
</evidence>
<protein>
    <recommendedName>
        <fullName evidence="4">serine-type D-Ala-D-Ala carboxypeptidase</fullName>
        <ecNumber evidence="4">3.4.16.4</ecNumber>
    </recommendedName>
</protein>
<sequence>MMLAANASKASAAVDTSGLSLEADSAILMDAETGQVLYQNNADEALPPASMTKMMTEYLVYKAITEGKLSWDQVITVQENAALQIGSRVFLAEGDKHTVEELYKAMAIGSANDATVQLAETVGGSEEAFAKLMNDTAKELGMNDSHFINSTGLDRADMPEKYQPTSIEGETVMSAKDSATLARHIILTYPDFLDIAKIQSFKFRPTDKDPVVNWDWMLESNKNVTNFKKFAYPGVDGLKTGHTSKAGNCFTGTALQNGTRLIAVVMGVPGDTNDGQRFLETAKLFDYGFNNFEKKTLVEAKSTIVDHETLKVKKGAHKSVPVVTATDISALLPKGKTVEVTVNEVTPVADPLPAPIKQGDKVGTATYSYTDPATQEIVNATVDLIASEDVKKAGWFKLLMRAIGDFFSGLFNGIVDLF</sequence>
<dbReference type="GO" id="GO:0009002">
    <property type="term" value="F:serine-type D-Ala-D-Ala carboxypeptidase activity"/>
    <property type="evidence" value="ECO:0007669"/>
    <property type="project" value="UniProtKB-EC"/>
</dbReference>
<evidence type="ECO:0000256" key="1">
    <source>
        <dbReference type="ARBA" id="ARBA00003217"/>
    </source>
</evidence>
<evidence type="ECO:0000256" key="2">
    <source>
        <dbReference type="ARBA" id="ARBA00004752"/>
    </source>
</evidence>
<dbReference type="Pfam" id="PF07943">
    <property type="entry name" value="PBP5_C"/>
    <property type="match status" value="1"/>
</dbReference>
<dbReference type="PANTHER" id="PTHR21581:SF11">
    <property type="entry name" value="D-ALANYL-D-ALANINE CARBOXYPEPTIDASE DACA"/>
    <property type="match status" value="1"/>
</dbReference>
<dbReference type="UniPathway" id="UPA00219"/>
<comment type="function">
    <text evidence="1">Removes C-terminal D-alanyl residues from sugar-peptide cell wall precursors.</text>
</comment>
<dbReference type="EC" id="3.4.16.4" evidence="4"/>
<dbReference type="InterPro" id="IPR012907">
    <property type="entry name" value="Peptidase_S11_C"/>
</dbReference>
<dbReference type="GO" id="GO:0006508">
    <property type="term" value="P:proteolysis"/>
    <property type="evidence" value="ECO:0007669"/>
    <property type="project" value="UniProtKB-KW"/>
</dbReference>
<evidence type="ECO:0000256" key="15">
    <source>
        <dbReference type="RuleBase" id="RU004016"/>
    </source>
</evidence>
<keyword evidence="10" id="KW-0573">Peptidoglycan synthesis</keyword>
<comment type="caution">
    <text evidence="17">The sequence shown here is derived from an EMBL/GenBank/DDBJ whole genome shotgun (WGS) entry which is preliminary data.</text>
</comment>
<comment type="similarity">
    <text evidence="3 15">Belongs to the peptidase S11 family.</text>
</comment>
<reference evidence="17 18" key="1">
    <citation type="submission" date="2020-08" db="EMBL/GenBank/DDBJ databases">
        <title>Cohnella phylogeny.</title>
        <authorList>
            <person name="Dunlap C."/>
        </authorList>
    </citation>
    <scope>NUCLEOTIDE SEQUENCE [LARGE SCALE GENOMIC DNA]</scope>
    <source>
        <strain evidence="17 18">DSM 103658</strain>
    </source>
</reference>
<dbReference type="SUPFAM" id="SSF56601">
    <property type="entry name" value="beta-lactamase/transpeptidase-like"/>
    <property type="match status" value="1"/>
</dbReference>
<keyword evidence="18" id="KW-1185">Reference proteome</keyword>
<evidence type="ECO:0000256" key="6">
    <source>
        <dbReference type="ARBA" id="ARBA00022670"/>
    </source>
</evidence>
<name>A0A841T8F5_9BACL</name>
<dbReference type="InterPro" id="IPR018044">
    <property type="entry name" value="Peptidase_S11"/>
</dbReference>
<feature type="active site" evidence="13">
    <location>
        <position position="110"/>
    </location>
</feature>
<evidence type="ECO:0000313" key="17">
    <source>
        <dbReference type="EMBL" id="MBB6677783.1"/>
    </source>
</evidence>
<keyword evidence="6" id="KW-0645">Protease</keyword>
<dbReference type="GO" id="GO:0008360">
    <property type="term" value="P:regulation of cell shape"/>
    <property type="evidence" value="ECO:0007669"/>
    <property type="project" value="UniProtKB-KW"/>
</dbReference>
<dbReference type="SMART" id="SM00936">
    <property type="entry name" value="PBP5_C"/>
    <property type="match status" value="1"/>
</dbReference>
<comment type="pathway">
    <text evidence="2">Cell wall biogenesis; peptidoglycan biosynthesis.</text>
</comment>
<evidence type="ECO:0000259" key="16">
    <source>
        <dbReference type="SMART" id="SM00936"/>
    </source>
</evidence>
<evidence type="ECO:0000256" key="4">
    <source>
        <dbReference type="ARBA" id="ARBA00012448"/>
    </source>
</evidence>
<dbReference type="GO" id="GO:0009252">
    <property type="term" value="P:peptidoglycan biosynthetic process"/>
    <property type="evidence" value="ECO:0007669"/>
    <property type="project" value="UniProtKB-UniPathway"/>
</dbReference>
<evidence type="ECO:0000256" key="10">
    <source>
        <dbReference type="ARBA" id="ARBA00022984"/>
    </source>
</evidence>
<dbReference type="PRINTS" id="PR00725">
    <property type="entry name" value="DADACBPTASE1"/>
</dbReference>
<proteinExistence type="inferred from homology"/>
<accession>A0A841T8F5</accession>
<feature type="active site" description="Acyl-ester intermediate" evidence="13">
    <location>
        <position position="50"/>
    </location>
</feature>
<evidence type="ECO:0000256" key="7">
    <source>
        <dbReference type="ARBA" id="ARBA00022729"/>
    </source>
</evidence>
<organism evidence="17 18">
    <name type="scientific">Cohnella lubricantis</name>
    <dbReference type="NCBI Taxonomy" id="2163172"/>
    <lineage>
        <taxon>Bacteria</taxon>
        <taxon>Bacillati</taxon>
        <taxon>Bacillota</taxon>
        <taxon>Bacilli</taxon>
        <taxon>Bacillales</taxon>
        <taxon>Paenibacillaceae</taxon>
        <taxon>Cohnella</taxon>
    </lineage>
</organism>
<keyword evidence="9" id="KW-0133">Cell shape</keyword>
<dbReference type="Pfam" id="PF00768">
    <property type="entry name" value="Peptidase_S11"/>
    <property type="match status" value="1"/>
</dbReference>
<dbReference type="AlphaFoldDB" id="A0A841T8F5"/>
<evidence type="ECO:0000256" key="14">
    <source>
        <dbReference type="PIRSR" id="PIRSR618044-2"/>
    </source>
</evidence>
<keyword evidence="7" id="KW-0732">Signal</keyword>
<feature type="binding site" evidence="14">
    <location>
        <position position="239"/>
    </location>
    <ligand>
        <name>substrate</name>
    </ligand>
</feature>
<keyword evidence="11" id="KW-0961">Cell wall biogenesis/degradation</keyword>
<dbReference type="InterPro" id="IPR001967">
    <property type="entry name" value="Peptidase_S11_N"/>
</dbReference>
<keyword evidence="5 17" id="KW-0121">Carboxypeptidase</keyword>
<dbReference type="SUPFAM" id="SSF69189">
    <property type="entry name" value="Penicillin-binding protein associated domain"/>
    <property type="match status" value="1"/>
</dbReference>
<feature type="active site" description="Proton acceptor" evidence="13">
    <location>
        <position position="53"/>
    </location>
</feature>
<dbReference type="InterPro" id="IPR015956">
    <property type="entry name" value="Peniciliin-bd_prot_C_sf"/>
</dbReference>
<evidence type="ECO:0000256" key="13">
    <source>
        <dbReference type="PIRSR" id="PIRSR618044-1"/>
    </source>
</evidence>
<evidence type="ECO:0000256" key="5">
    <source>
        <dbReference type="ARBA" id="ARBA00022645"/>
    </source>
</evidence>
<dbReference type="PANTHER" id="PTHR21581">
    <property type="entry name" value="D-ALANYL-D-ALANINE CARBOXYPEPTIDASE"/>
    <property type="match status" value="1"/>
</dbReference>
<evidence type="ECO:0000256" key="3">
    <source>
        <dbReference type="ARBA" id="ARBA00007164"/>
    </source>
</evidence>
<dbReference type="GO" id="GO:0071555">
    <property type="term" value="P:cell wall organization"/>
    <property type="evidence" value="ECO:0007669"/>
    <property type="project" value="UniProtKB-KW"/>
</dbReference>
<evidence type="ECO:0000256" key="11">
    <source>
        <dbReference type="ARBA" id="ARBA00023316"/>
    </source>
</evidence>
<evidence type="ECO:0000256" key="12">
    <source>
        <dbReference type="ARBA" id="ARBA00034000"/>
    </source>
</evidence>
<evidence type="ECO:0000256" key="8">
    <source>
        <dbReference type="ARBA" id="ARBA00022801"/>
    </source>
</evidence>
<keyword evidence="8" id="KW-0378">Hydrolase</keyword>
<dbReference type="InterPro" id="IPR037167">
    <property type="entry name" value="Peptidase_S11_C_sf"/>
</dbReference>
<dbReference type="Proteomes" id="UP000574133">
    <property type="component" value="Unassembled WGS sequence"/>
</dbReference>
<comment type="catalytic activity">
    <reaction evidence="12">
        <text>Preferential cleavage: (Ac)2-L-Lys-D-Ala-|-D-Ala. Also transpeptidation of peptidyl-alanyl moieties that are N-acyl substituents of D-alanine.</text>
        <dbReference type="EC" id="3.4.16.4"/>
    </reaction>
</comment>
<evidence type="ECO:0000313" key="18">
    <source>
        <dbReference type="Proteomes" id="UP000574133"/>
    </source>
</evidence>
<feature type="domain" description="Peptidase S11 D-Ala-D-Ala carboxypeptidase A C-terminal" evidence="16">
    <location>
        <begin position="292"/>
        <end position="392"/>
    </location>
</feature>
<dbReference type="EMBL" id="JACJVN010000035">
    <property type="protein sequence ID" value="MBB6677783.1"/>
    <property type="molecule type" value="Genomic_DNA"/>
</dbReference>
<dbReference type="Gene3D" id="2.60.410.10">
    <property type="entry name" value="D-Ala-D-Ala carboxypeptidase, C-terminal domain"/>
    <property type="match status" value="1"/>
</dbReference>
<dbReference type="InterPro" id="IPR012338">
    <property type="entry name" value="Beta-lactam/transpept-like"/>
</dbReference>
<gene>
    <name evidence="17" type="ORF">H4Q31_10645</name>
</gene>
<dbReference type="Gene3D" id="3.40.710.10">
    <property type="entry name" value="DD-peptidase/beta-lactamase superfamily"/>
    <property type="match status" value="1"/>
</dbReference>